<reference evidence="1 2" key="1">
    <citation type="submission" date="2024-04" db="EMBL/GenBank/DDBJ databases">
        <title>Isolation of an actinomycete strain from pig manure.</title>
        <authorList>
            <person name="Gong T."/>
            <person name="Yu Z."/>
            <person name="An M."/>
            <person name="Wei C."/>
            <person name="Yang W."/>
            <person name="Liu L."/>
        </authorList>
    </citation>
    <scope>NUCLEOTIDE SEQUENCE [LARGE SCALE GENOMIC DNA]</scope>
    <source>
        <strain evidence="1 2">ZF39</strain>
    </source>
</reference>
<sequence>MIRPRLIATDLDGTFLSPDGTVSDENKQAVAAAAAAGLPLVFVTGRPPRWLGVLSDLPLAHPTVIASNGAMLWDIEENRALWSKTIPSTLAVAAVHAIRAELPEASFGFEQGMRFGFDAKYRLGLQRDEALARPEFFTGDIEDMAREPFVKLLVQHDCLSSDDLAHQVSELIGDSLTVTHSTWGNLGLLELSAPGVTKATTLARYAESLGVAANEVAAFGDMPNDLSMLSWAGMPFVMAESHPVLFDLPKARRIGSNAESAVGRMIQEWV</sequence>
<evidence type="ECO:0000313" key="1">
    <source>
        <dbReference type="EMBL" id="XAN08204.1"/>
    </source>
</evidence>
<dbReference type="PANTHER" id="PTHR10000:SF8">
    <property type="entry name" value="HAD SUPERFAMILY HYDROLASE-LIKE, TYPE 3"/>
    <property type="match status" value="1"/>
</dbReference>
<accession>A0ABZ3FQ73</accession>
<evidence type="ECO:0000313" key="2">
    <source>
        <dbReference type="Proteomes" id="UP001442841"/>
    </source>
</evidence>
<dbReference type="InterPro" id="IPR023214">
    <property type="entry name" value="HAD_sf"/>
</dbReference>
<proteinExistence type="predicted"/>
<dbReference type="Gene3D" id="3.40.50.1000">
    <property type="entry name" value="HAD superfamily/HAD-like"/>
    <property type="match status" value="1"/>
</dbReference>
<gene>
    <name evidence="1" type="ORF">AADG42_13120</name>
</gene>
<dbReference type="SUPFAM" id="SSF56784">
    <property type="entry name" value="HAD-like"/>
    <property type="match status" value="1"/>
</dbReference>
<organism evidence="1 2">
    <name type="scientific">Ammonicoccus fulvus</name>
    <dbReference type="NCBI Taxonomy" id="3138240"/>
    <lineage>
        <taxon>Bacteria</taxon>
        <taxon>Bacillati</taxon>
        <taxon>Actinomycetota</taxon>
        <taxon>Actinomycetes</taxon>
        <taxon>Propionibacteriales</taxon>
        <taxon>Propionibacteriaceae</taxon>
        <taxon>Ammonicoccus</taxon>
    </lineage>
</organism>
<dbReference type="GO" id="GO:0016787">
    <property type="term" value="F:hydrolase activity"/>
    <property type="evidence" value="ECO:0007669"/>
    <property type="project" value="UniProtKB-KW"/>
</dbReference>
<name>A0ABZ3FQ73_9ACTN</name>
<keyword evidence="1" id="KW-0378">Hydrolase</keyword>
<keyword evidence="2" id="KW-1185">Reference proteome</keyword>
<dbReference type="EMBL" id="CP154795">
    <property type="protein sequence ID" value="XAN08204.1"/>
    <property type="molecule type" value="Genomic_DNA"/>
</dbReference>
<dbReference type="Gene3D" id="3.30.1240.10">
    <property type="match status" value="1"/>
</dbReference>
<dbReference type="EC" id="3.1.3.-" evidence="1"/>
<dbReference type="Pfam" id="PF08282">
    <property type="entry name" value="Hydrolase_3"/>
    <property type="match status" value="1"/>
</dbReference>
<dbReference type="InterPro" id="IPR036412">
    <property type="entry name" value="HAD-like_sf"/>
</dbReference>
<dbReference type="PANTHER" id="PTHR10000">
    <property type="entry name" value="PHOSPHOSERINE PHOSPHATASE"/>
    <property type="match status" value="1"/>
</dbReference>
<dbReference type="Proteomes" id="UP001442841">
    <property type="component" value="Chromosome"/>
</dbReference>
<dbReference type="RefSeq" id="WP_425309659.1">
    <property type="nucleotide sequence ID" value="NZ_CP154795.1"/>
</dbReference>
<protein>
    <submittedName>
        <fullName evidence="1">HAD family hydrolase</fullName>
        <ecNumber evidence="1">3.1.3.-</ecNumber>
    </submittedName>
</protein>